<comment type="caution">
    <text evidence="2">The sequence shown here is derived from an EMBL/GenBank/DDBJ whole genome shotgun (WGS) entry which is preliminary data.</text>
</comment>
<protein>
    <submittedName>
        <fullName evidence="2">Uncharacterized protein</fullName>
    </submittedName>
</protein>
<dbReference type="AlphaFoldDB" id="A0A3A6Q360"/>
<feature type="region of interest" description="Disordered" evidence="1">
    <location>
        <begin position="83"/>
        <end position="106"/>
    </location>
</feature>
<evidence type="ECO:0000313" key="2">
    <source>
        <dbReference type="EMBL" id="RJX51778.1"/>
    </source>
</evidence>
<reference evidence="2 3" key="1">
    <citation type="submission" date="2018-06" db="EMBL/GenBank/DDBJ databases">
        <title>Halonotius sp. F13-13 a new haloarchaeeon isolated from a solar saltern from Isla Cristina, Huelva, Spain.</title>
        <authorList>
            <person name="Duran-Viseras A."/>
            <person name="Sanchez-Porro C."/>
            <person name="Ventosa A."/>
        </authorList>
    </citation>
    <scope>NUCLEOTIDE SEQUENCE [LARGE SCALE GENOMIC DNA]</scope>
    <source>
        <strain evidence="2 3">CECT 7525</strain>
    </source>
</reference>
<accession>A0A3A6Q360</accession>
<name>A0A3A6Q360_9EURY</name>
<dbReference type="OrthoDB" id="323778at2157"/>
<proteinExistence type="predicted"/>
<sequence length="106" mass="11851">MSSYDMDLVLETWQLRERLLPRVPPDDWATVDGLRAAVCLKILRVVDGTESIKPLERSPADHGRFKTTVAVESIDNEHVRVATAARDASGGDARDGRNRDFDETTE</sequence>
<organism evidence="2 3">
    <name type="scientific">Halonotius pteroides</name>
    <dbReference type="NCBI Taxonomy" id="268735"/>
    <lineage>
        <taxon>Archaea</taxon>
        <taxon>Methanobacteriati</taxon>
        <taxon>Methanobacteriota</taxon>
        <taxon>Stenosarchaea group</taxon>
        <taxon>Halobacteria</taxon>
        <taxon>Halobacteriales</taxon>
        <taxon>Haloferacaceae</taxon>
        <taxon>Halonotius</taxon>
    </lineage>
</organism>
<dbReference type="EMBL" id="QMDW01000001">
    <property type="protein sequence ID" value="RJX51778.1"/>
    <property type="molecule type" value="Genomic_DNA"/>
</dbReference>
<dbReference type="Proteomes" id="UP000281564">
    <property type="component" value="Unassembled WGS sequence"/>
</dbReference>
<evidence type="ECO:0000313" key="3">
    <source>
        <dbReference type="Proteomes" id="UP000281564"/>
    </source>
</evidence>
<evidence type="ECO:0000256" key="1">
    <source>
        <dbReference type="SAM" id="MobiDB-lite"/>
    </source>
</evidence>
<gene>
    <name evidence="2" type="ORF">DP106_00200</name>
</gene>
<feature type="compositionally biased region" description="Basic and acidic residues" evidence="1">
    <location>
        <begin position="92"/>
        <end position="106"/>
    </location>
</feature>
<keyword evidence="3" id="KW-1185">Reference proteome</keyword>